<evidence type="ECO:0000313" key="2">
    <source>
        <dbReference type="Proteomes" id="UP001230908"/>
    </source>
</evidence>
<dbReference type="EMBL" id="JAVHUY010000062">
    <property type="protein sequence ID" value="MDQ7910779.1"/>
    <property type="molecule type" value="Genomic_DNA"/>
</dbReference>
<keyword evidence="2" id="KW-1185">Reference proteome</keyword>
<comment type="caution">
    <text evidence="1">The sequence shown here is derived from an EMBL/GenBank/DDBJ whole genome shotgun (WGS) entry which is preliminary data.</text>
</comment>
<protein>
    <recommendedName>
        <fullName evidence="3">GATA-type domain-containing protein</fullName>
    </recommendedName>
</protein>
<reference evidence="1 2" key="1">
    <citation type="submission" date="2023-08" db="EMBL/GenBank/DDBJ databases">
        <title>Phytohabitans sansha sp. nov., isolated from marine sediment.</title>
        <authorList>
            <person name="Zhao Y."/>
            <person name="Yi K."/>
        </authorList>
    </citation>
    <scope>NUCLEOTIDE SEQUENCE [LARGE SCALE GENOMIC DNA]</scope>
    <source>
        <strain evidence="1 2">ZYX-F-186</strain>
    </source>
</reference>
<proteinExistence type="predicted"/>
<organism evidence="1 2">
    <name type="scientific">Phytohabitans maris</name>
    <dbReference type="NCBI Taxonomy" id="3071409"/>
    <lineage>
        <taxon>Bacteria</taxon>
        <taxon>Bacillati</taxon>
        <taxon>Actinomycetota</taxon>
        <taxon>Actinomycetes</taxon>
        <taxon>Micromonosporales</taxon>
        <taxon>Micromonosporaceae</taxon>
    </lineage>
</organism>
<evidence type="ECO:0008006" key="3">
    <source>
        <dbReference type="Google" id="ProtNLM"/>
    </source>
</evidence>
<evidence type="ECO:0000313" key="1">
    <source>
        <dbReference type="EMBL" id="MDQ7910779.1"/>
    </source>
</evidence>
<sequence>MARRKKTKLKARRPDTAAVDAGAVDATGGDSTTCPDCGWLASNVRDDGAVVWLICRRCQAVREYEPPDDDGWRRVERRWTP</sequence>
<dbReference type="Proteomes" id="UP001230908">
    <property type="component" value="Unassembled WGS sequence"/>
</dbReference>
<accession>A0ABU0ZWT8</accession>
<name>A0ABU0ZWT8_9ACTN</name>
<dbReference type="RefSeq" id="WP_308718020.1">
    <property type="nucleotide sequence ID" value="NZ_JAVHUY010000062.1"/>
</dbReference>
<gene>
    <name evidence="1" type="ORF">RB614_40440</name>
</gene>